<comment type="caution">
    <text evidence="1">The sequence shown here is derived from an EMBL/GenBank/DDBJ whole genome shotgun (WGS) entry which is preliminary data.</text>
</comment>
<protein>
    <submittedName>
        <fullName evidence="1">AT-hook motif nuclear-localized protein</fullName>
    </submittedName>
</protein>
<proteinExistence type="predicted"/>
<organism evidence="1 2">
    <name type="scientific">Melia azedarach</name>
    <name type="common">Chinaberry tree</name>
    <dbReference type="NCBI Taxonomy" id="155640"/>
    <lineage>
        <taxon>Eukaryota</taxon>
        <taxon>Viridiplantae</taxon>
        <taxon>Streptophyta</taxon>
        <taxon>Embryophyta</taxon>
        <taxon>Tracheophyta</taxon>
        <taxon>Spermatophyta</taxon>
        <taxon>Magnoliopsida</taxon>
        <taxon>eudicotyledons</taxon>
        <taxon>Gunneridae</taxon>
        <taxon>Pentapetalae</taxon>
        <taxon>rosids</taxon>
        <taxon>malvids</taxon>
        <taxon>Sapindales</taxon>
        <taxon>Meliaceae</taxon>
        <taxon>Melia</taxon>
    </lineage>
</organism>
<evidence type="ECO:0000313" key="2">
    <source>
        <dbReference type="Proteomes" id="UP001164539"/>
    </source>
</evidence>
<name>A0ACC1Y7H4_MELAZ</name>
<dbReference type="EMBL" id="CM051397">
    <property type="protein sequence ID" value="KAJ4719706.1"/>
    <property type="molecule type" value="Genomic_DNA"/>
</dbReference>
<reference evidence="1 2" key="1">
    <citation type="journal article" date="2023" name="Science">
        <title>Complex scaffold remodeling in plant triterpene biosynthesis.</title>
        <authorList>
            <person name="De La Pena R."/>
            <person name="Hodgson H."/>
            <person name="Liu J.C."/>
            <person name="Stephenson M.J."/>
            <person name="Martin A.C."/>
            <person name="Owen C."/>
            <person name="Harkess A."/>
            <person name="Leebens-Mack J."/>
            <person name="Jimenez L.E."/>
            <person name="Osbourn A."/>
            <person name="Sattely E.S."/>
        </authorList>
    </citation>
    <scope>NUCLEOTIDE SEQUENCE [LARGE SCALE GENOMIC DNA]</scope>
    <source>
        <strain evidence="2">cv. JPN11</strain>
        <tissue evidence="1">Leaf</tissue>
    </source>
</reference>
<keyword evidence="2" id="KW-1185">Reference proteome</keyword>
<dbReference type="Proteomes" id="UP001164539">
    <property type="component" value="Chromosome 4"/>
</dbReference>
<accession>A0ACC1Y7H4</accession>
<sequence>MEPNDTHQQLPQLSSYFHQPTTTTASATSLATTVPSPTNGLLPQHNNNNDDSGSHHQMVYPHSVPSSAVTSTLEPAKRKRGRPRKYGTPEQALAAKKTAASSKEKRELLVSGGSGSSYSGGSKKSQLGGLGNSGQGFTPHVISVAAGEDVAQKIMLFMQQNKREICILSASGSISNASLRQPATSGGNITYEGRFEIISLSGSYVRTELGGRTGGLSVCLSSSDGQIVGGGVGGPLKAAGPVQVIVGSFQIETKKDVNAGLKGDSSGSKLTSPVAGASVSSIGFRSPVESYGRNPVRGNDDLQTIGGHFMLQPCGTHISPTRAPEWRGGLDARTTAGYDLTGRTGGGGNQSPENGDYDHMAD</sequence>
<gene>
    <name evidence="1" type="ORF">OWV82_007642</name>
</gene>
<evidence type="ECO:0000313" key="1">
    <source>
        <dbReference type="EMBL" id="KAJ4719706.1"/>
    </source>
</evidence>